<evidence type="ECO:0000313" key="2">
    <source>
        <dbReference type="EMBL" id="GGI20623.1"/>
    </source>
</evidence>
<keyword evidence="4" id="KW-1185">Reference proteome</keyword>
<gene>
    <name evidence="2" type="ORF">GCM10010987_10280</name>
    <name evidence="3" type="ORF">XH86_06225</name>
</gene>
<protein>
    <recommendedName>
        <fullName evidence="6">VOC family protein</fullName>
    </recommendedName>
</protein>
<dbReference type="RefSeq" id="WP_006018753.1">
    <property type="nucleotide sequence ID" value="NZ_BMHC01000001.1"/>
</dbReference>
<evidence type="ECO:0008006" key="6">
    <source>
        <dbReference type="Google" id="ProtNLM"/>
    </source>
</evidence>
<evidence type="ECO:0000313" key="5">
    <source>
        <dbReference type="Proteomes" id="UP000625079"/>
    </source>
</evidence>
<dbReference type="AlphaFoldDB" id="A0A410V0Z2"/>
<feature type="region of interest" description="Disordered" evidence="1">
    <location>
        <begin position="232"/>
        <end position="254"/>
    </location>
</feature>
<sequence>MLLTIDRVQIATPDAKSAAEMWRRRLGAEQVSADRVRGLGAKRVTLRAGTGEIELLEPEGNGVVADELARRGRSHLFGAGATSLDPRALVHHATSVGVEHQHENGQDFLRFEIEGKPVHFVISPPRTVEPTGGIDFLYEVTLLAADQAAAVTRFAEVFRLDTRNFVTITSELFGYTGVLTLFAPDRLDRFEVITPTDFTKTLGRYHARQGSSFYMAYAESREIGRIERSAKADDVGHTLDPREEKRSGRDPEQLWLHPPALGGMMLGLSRPTLGWRWSGHPERVVALVQ</sequence>
<organism evidence="2 5">
    <name type="scientific">Bradyrhizobium guangdongense</name>
    <dbReference type="NCBI Taxonomy" id="1325090"/>
    <lineage>
        <taxon>Bacteria</taxon>
        <taxon>Pseudomonadati</taxon>
        <taxon>Pseudomonadota</taxon>
        <taxon>Alphaproteobacteria</taxon>
        <taxon>Hyphomicrobiales</taxon>
        <taxon>Nitrobacteraceae</taxon>
        <taxon>Bradyrhizobium</taxon>
    </lineage>
</organism>
<name>A0A410V0Z2_9BRAD</name>
<dbReference type="InterPro" id="IPR029068">
    <property type="entry name" value="Glyas_Bleomycin-R_OHBP_Dase"/>
</dbReference>
<dbReference type="Proteomes" id="UP000625079">
    <property type="component" value="Unassembled WGS sequence"/>
</dbReference>
<dbReference type="SUPFAM" id="SSF54593">
    <property type="entry name" value="Glyoxalase/Bleomycin resistance protein/Dihydroxybiphenyl dioxygenase"/>
    <property type="match status" value="1"/>
</dbReference>
<reference evidence="2" key="3">
    <citation type="submission" date="2022-12" db="EMBL/GenBank/DDBJ databases">
        <authorList>
            <person name="Sun Q."/>
            <person name="Zhou Y."/>
        </authorList>
    </citation>
    <scope>NUCLEOTIDE SEQUENCE</scope>
    <source>
        <strain evidence="2">CGMCC 1.15034</strain>
    </source>
</reference>
<dbReference type="EMBL" id="BMHC01000001">
    <property type="protein sequence ID" value="GGI20623.1"/>
    <property type="molecule type" value="Genomic_DNA"/>
</dbReference>
<evidence type="ECO:0000313" key="4">
    <source>
        <dbReference type="Proteomes" id="UP000593880"/>
    </source>
</evidence>
<proteinExistence type="predicted"/>
<dbReference type="Gene3D" id="3.10.180.10">
    <property type="entry name" value="2,3-Dihydroxybiphenyl 1,2-Dioxygenase, domain 1"/>
    <property type="match status" value="1"/>
</dbReference>
<evidence type="ECO:0000256" key="1">
    <source>
        <dbReference type="SAM" id="MobiDB-lite"/>
    </source>
</evidence>
<dbReference type="OrthoDB" id="7374658at2"/>
<reference evidence="3 4" key="2">
    <citation type="submission" date="2018-06" db="EMBL/GenBank/DDBJ databases">
        <title>Comparative genomics of rhizobia nodulating Arachis hypogaea in China.</title>
        <authorList>
            <person name="Li Y."/>
        </authorList>
    </citation>
    <scope>NUCLEOTIDE SEQUENCE [LARGE SCALE GENOMIC DNA]</scope>
    <source>
        <strain evidence="3 4">CCBAU 51658</strain>
    </source>
</reference>
<evidence type="ECO:0000313" key="3">
    <source>
        <dbReference type="EMBL" id="QOZ58372.1"/>
    </source>
</evidence>
<dbReference type="EMBL" id="CP030057">
    <property type="protein sequence ID" value="QOZ58372.1"/>
    <property type="molecule type" value="Genomic_DNA"/>
</dbReference>
<dbReference type="Proteomes" id="UP000593880">
    <property type="component" value="Chromosome"/>
</dbReference>
<feature type="compositionally biased region" description="Basic and acidic residues" evidence="1">
    <location>
        <begin position="232"/>
        <end position="252"/>
    </location>
</feature>
<reference evidence="2" key="1">
    <citation type="journal article" date="2014" name="Int. J. Syst. Evol. Microbiol.">
        <title>Complete genome sequence of Corynebacterium casei LMG S-19264T (=DSM 44701T), isolated from a smear-ripened cheese.</title>
        <authorList>
            <consortium name="US DOE Joint Genome Institute (JGI-PGF)"/>
            <person name="Walter F."/>
            <person name="Albersmeier A."/>
            <person name="Kalinowski J."/>
            <person name="Ruckert C."/>
        </authorList>
    </citation>
    <scope>NUCLEOTIDE SEQUENCE</scope>
    <source>
        <strain evidence="2">CGMCC 1.15034</strain>
    </source>
</reference>
<accession>A0A410V0Z2</accession>